<feature type="region of interest" description="Disordered" evidence="1">
    <location>
        <begin position="1"/>
        <end position="20"/>
    </location>
</feature>
<keyword evidence="3" id="KW-1185">Reference proteome</keyword>
<sequence>MLRTEPSFSIYGADDDKFGVEESTNEDLIKQKLIENKGIAAAGKSLDSQFSFGRTEMRLIEEDDGVEDEEEEVRASNKSEDPKIEIRGGGDEFEPSDSDRDGDPDMHYSKMVRRDPSNPLILRNYAQYLESKWDFAGAEEYYYRATEADPKDGEALSQYAKLVWEIHGDQIRASNYFERAVQASPQDSNVLAAYASFLWKIDESEEEHLSNTEVDESSDLADVSTADFEKEKRPSSPSMHLAMGLGVNVDGFGDSSNEVSYISTHLDEDYLKRMVDENPRNPLFLGNYARFLHQSKGDLNGAEEYYTRAILADPENGEMLSLNATIVWQLHRDYERALAYFERAVEATPQD</sequence>
<dbReference type="SUPFAM" id="SSF48452">
    <property type="entry name" value="TPR-like"/>
    <property type="match status" value="1"/>
</dbReference>
<dbReference type="Pfam" id="PF13432">
    <property type="entry name" value="TPR_16"/>
    <property type="match status" value="2"/>
</dbReference>
<feature type="non-terminal residue" evidence="2">
    <location>
        <position position="351"/>
    </location>
</feature>
<organism evidence="2 3">
    <name type="scientific">Erythranthe guttata</name>
    <name type="common">Yellow monkey flower</name>
    <name type="synonym">Mimulus guttatus</name>
    <dbReference type="NCBI Taxonomy" id="4155"/>
    <lineage>
        <taxon>Eukaryota</taxon>
        <taxon>Viridiplantae</taxon>
        <taxon>Streptophyta</taxon>
        <taxon>Embryophyta</taxon>
        <taxon>Tracheophyta</taxon>
        <taxon>Spermatophyta</taxon>
        <taxon>Magnoliopsida</taxon>
        <taxon>eudicotyledons</taxon>
        <taxon>Gunneridae</taxon>
        <taxon>Pentapetalae</taxon>
        <taxon>asterids</taxon>
        <taxon>lamiids</taxon>
        <taxon>Lamiales</taxon>
        <taxon>Phrymaceae</taxon>
        <taxon>Erythranthe</taxon>
    </lineage>
</organism>
<evidence type="ECO:0000313" key="3">
    <source>
        <dbReference type="Proteomes" id="UP000030748"/>
    </source>
</evidence>
<dbReference type="eggNOG" id="ENOG502QTTN">
    <property type="taxonomic scope" value="Eukaryota"/>
</dbReference>
<dbReference type="Proteomes" id="UP000030748">
    <property type="component" value="Unassembled WGS sequence"/>
</dbReference>
<dbReference type="EMBL" id="KI630234">
    <property type="protein sequence ID" value="EYU43769.1"/>
    <property type="molecule type" value="Genomic_DNA"/>
</dbReference>
<dbReference type="PANTHER" id="PTHR26312">
    <property type="entry name" value="TETRATRICOPEPTIDE REPEAT PROTEIN 5"/>
    <property type="match status" value="1"/>
</dbReference>
<feature type="compositionally biased region" description="Basic and acidic residues" evidence="1">
    <location>
        <begin position="73"/>
        <end position="90"/>
    </location>
</feature>
<name>A0A022RUL6_ERYGU</name>
<dbReference type="Gene3D" id="1.25.40.10">
    <property type="entry name" value="Tetratricopeptide repeat domain"/>
    <property type="match status" value="2"/>
</dbReference>
<evidence type="ECO:0000313" key="2">
    <source>
        <dbReference type="EMBL" id="EYU43769.1"/>
    </source>
</evidence>
<dbReference type="PANTHER" id="PTHR26312:SF225">
    <property type="entry name" value="TPR REPEAT PROTEIN"/>
    <property type="match status" value="1"/>
</dbReference>
<dbReference type="InterPro" id="IPR011990">
    <property type="entry name" value="TPR-like_helical_dom_sf"/>
</dbReference>
<gene>
    <name evidence="2" type="ORF">MIMGU_mgv1a024449mg</name>
</gene>
<protein>
    <submittedName>
        <fullName evidence="2">Uncharacterized protein</fullName>
    </submittedName>
</protein>
<feature type="compositionally biased region" description="Acidic residues" evidence="1">
    <location>
        <begin position="61"/>
        <end position="72"/>
    </location>
</feature>
<dbReference type="AlphaFoldDB" id="A0A022RUL6"/>
<reference evidence="2 3" key="1">
    <citation type="journal article" date="2013" name="Proc. Natl. Acad. Sci. U.S.A.">
        <title>Fine-scale variation in meiotic recombination in Mimulus inferred from population shotgun sequencing.</title>
        <authorList>
            <person name="Hellsten U."/>
            <person name="Wright K.M."/>
            <person name="Jenkins J."/>
            <person name="Shu S."/>
            <person name="Yuan Y."/>
            <person name="Wessler S.R."/>
            <person name="Schmutz J."/>
            <person name="Willis J.H."/>
            <person name="Rokhsar D.S."/>
        </authorList>
    </citation>
    <scope>NUCLEOTIDE SEQUENCE [LARGE SCALE GENOMIC DNA]</scope>
    <source>
        <strain evidence="3">cv. DUN x IM62</strain>
    </source>
</reference>
<feature type="region of interest" description="Disordered" evidence="1">
    <location>
        <begin position="59"/>
        <end position="112"/>
    </location>
</feature>
<evidence type="ECO:0000256" key="1">
    <source>
        <dbReference type="SAM" id="MobiDB-lite"/>
    </source>
</evidence>
<feature type="compositionally biased region" description="Basic and acidic residues" evidence="1">
    <location>
        <begin position="97"/>
        <end position="112"/>
    </location>
</feature>
<dbReference type="PROSITE" id="PS50293">
    <property type="entry name" value="TPR_REGION"/>
    <property type="match status" value="1"/>
</dbReference>
<proteinExistence type="predicted"/>
<accession>A0A022RUL6</accession>
<feature type="region of interest" description="Disordered" evidence="1">
    <location>
        <begin position="208"/>
        <end position="239"/>
    </location>
</feature>